<dbReference type="PANTHER" id="PTHR32182">
    <property type="entry name" value="DNA REPLICATION AND REPAIR PROTEIN RECF"/>
    <property type="match status" value="1"/>
</dbReference>
<dbReference type="InterPro" id="IPR003959">
    <property type="entry name" value="ATPase_AAA_core"/>
</dbReference>
<gene>
    <name evidence="2" type="ORF">A9O67_08150</name>
</gene>
<dbReference type="GO" id="GO:0005524">
    <property type="term" value="F:ATP binding"/>
    <property type="evidence" value="ECO:0007669"/>
    <property type="project" value="InterPro"/>
</dbReference>
<evidence type="ECO:0000313" key="2">
    <source>
        <dbReference type="EMBL" id="OBS29801.1"/>
    </source>
</evidence>
<sequence>MRLRYLHLSHYPPLADLAVVFSPRAPWAAFEPQGGAARLAIHFVIGLNGSGKSHLLRALAESFLALADERVPRSPVSLIYELGRPGEPGHRTLIFDCSGEAHATTLWQADAWAFPDTADREVFAQAIDYLRTVEREPEGTLAAFKPRIARGDYPQNVPDALPRALLAYTSGLMAPWREVWQPPTDGESLDVATQATDYDASQERPPGWTEEDEARVGIDGGAFGDGTARTAAPAEGDTAPADLFRRPLLLEPVMLTAALLAVALQEAEARRQGQADDALAELFRKAGWHRLVGVRLRVNLDRALAAPRALVARVHDAIRLAGECLAEPHPGKALRSLFFDLDGALPANAELRDAQRFEGLTTQGQALHALLGEKGDTAFERFGALLGWWRHGVLEDIELFIRRNDQPDAESLTDLSDPGVLRLSEFSDGERLVLARWALFHLLAGQDDALLLLDEPETHFNDAWKREIVQVVDAAMGADASQVLIATHSAIVLSDVFDEEVVLIRKVNGQSTAEGVPDHTFASDPSALMMTVFGANDSIGARAQQRIEAFLRVAAQKTEPTPDDVRQLQALIRRLGTGFYRTELQTLLNRWQQAPDLRAIEQVIPTLQSDALKDELRALILKAADAKGGSEDGNA</sequence>
<feature type="domain" description="ATPase AAA-type core" evidence="1">
    <location>
        <begin position="417"/>
        <end position="493"/>
    </location>
</feature>
<keyword evidence="3" id="KW-1185">Reference proteome</keyword>
<dbReference type="STRING" id="1101373.A9O67_08150"/>
<dbReference type="GO" id="GO:0000731">
    <property type="term" value="P:DNA synthesis involved in DNA repair"/>
    <property type="evidence" value="ECO:0007669"/>
    <property type="project" value="TreeGrafter"/>
</dbReference>
<dbReference type="SUPFAM" id="SSF52540">
    <property type="entry name" value="P-loop containing nucleoside triphosphate hydrolases"/>
    <property type="match status" value="1"/>
</dbReference>
<name>A0A1A6DSY8_9BURK</name>
<dbReference type="Gene3D" id="3.40.50.300">
    <property type="entry name" value="P-loop containing nucleotide triphosphate hydrolases"/>
    <property type="match status" value="1"/>
</dbReference>
<dbReference type="EMBL" id="LZDH01000065">
    <property type="protein sequence ID" value="OBS29801.1"/>
    <property type="molecule type" value="Genomic_DNA"/>
</dbReference>
<dbReference type="GO" id="GO:0006302">
    <property type="term" value="P:double-strand break repair"/>
    <property type="evidence" value="ECO:0007669"/>
    <property type="project" value="TreeGrafter"/>
</dbReference>
<dbReference type="RefSeq" id="WP_068610018.1">
    <property type="nucleotide sequence ID" value="NZ_LZDH01000065.1"/>
</dbReference>
<dbReference type="Pfam" id="PF13304">
    <property type="entry name" value="AAA_21"/>
    <property type="match status" value="1"/>
</dbReference>
<reference evidence="2 3" key="1">
    <citation type="submission" date="2016-06" db="EMBL/GenBank/DDBJ databases">
        <title>Genome sequence of Tepidimonas fonticaldi PL17.</title>
        <authorList>
            <person name="Pinnaka A.K."/>
        </authorList>
    </citation>
    <scope>NUCLEOTIDE SEQUENCE [LARGE SCALE GENOMIC DNA]</scope>
    <source>
        <strain evidence="2 3">PL17</strain>
    </source>
</reference>
<dbReference type="CDD" id="cd00267">
    <property type="entry name" value="ABC_ATPase"/>
    <property type="match status" value="1"/>
</dbReference>
<dbReference type="OrthoDB" id="5468457at2"/>
<dbReference type="Proteomes" id="UP000091969">
    <property type="component" value="Unassembled WGS sequence"/>
</dbReference>
<accession>A0A1A6DSY8</accession>
<proteinExistence type="predicted"/>
<organism evidence="2 3">
    <name type="scientific">Tepidimonas fonticaldi</name>
    <dbReference type="NCBI Taxonomy" id="1101373"/>
    <lineage>
        <taxon>Bacteria</taxon>
        <taxon>Pseudomonadati</taxon>
        <taxon>Pseudomonadota</taxon>
        <taxon>Betaproteobacteria</taxon>
        <taxon>Burkholderiales</taxon>
        <taxon>Tepidimonas</taxon>
    </lineage>
</organism>
<comment type="caution">
    <text evidence="2">The sequence shown here is derived from an EMBL/GenBank/DDBJ whole genome shotgun (WGS) entry which is preliminary data.</text>
</comment>
<evidence type="ECO:0000313" key="3">
    <source>
        <dbReference type="Proteomes" id="UP000091969"/>
    </source>
</evidence>
<dbReference type="AlphaFoldDB" id="A0A1A6DSY8"/>
<evidence type="ECO:0000259" key="1">
    <source>
        <dbReference type="Pfam" id="PF13304"/>
    </source>
</evidence>
<dbReference type="PANTHER" id="PTHR32182:SF25">
    <property type="entry name" value="SLR1056 PROTEIN"/>
    <property type="match status" value="1"/>
</dbReference>
<protein>
    <recommendedName>
        <fullName evidence="1">ATPase AAA-type core domain-containing protein</fullName>
    </recommendedName>
</protein>
<dbReference type="InterPro" id="IPR027417">
    <property type="entry name" value="P-loop_NTPase"/>
</dbReference>
<dbReference type="GO" id="GO:0016887">
    <property type="term" value="F:ATP hydrolysis activity"/>
    <property type="evidence" value="ECO:0007669"/>
    <property type="project" value="InterPro"/>
</dbReference>